<proteinExistence type="inferred from homology"/>
<dbReference type="Proteomes" id="UP000268007">
    <property type="component" value="Unassembled WGS sequence"/>
</dbReference>
<organism evidence="10 11">
    <name type="scientific">Mucilaginibacter gracilis</name>
    <dbReference type="NCBI Taxonomy" id="423350"/>
    <lineage>
        <taxon>Bacteria</taxon>
        <taxon>Pseudomonadati</taxon>
        <taxon>Bacteroidota</taxon>
        <taxon>Sphingobacteriia</taxon>
        <taxon>Sphingobacteriales</taxon>
        <taxon>Sphingobacteriaceae</taxon>
        <taxon>Mucilaginibacter</taxon>
    </lineage>
</organism>
<dbReference type="GO" id="GO:0030246">
    <property type="term" value="F:carbohydrate binding"/>
    <property type="evidence" value="ECO:0007669"/>
    <property type="project" value="InterPro"/>
</dbReference>
<evidence type="ECO:0000256" key="7">
    <source>
        <dbReference type="PIRSR" id="PIRSR606710-2"/>
    </source>
</evidence>
<dbReference type="PANTHER" id="PTHR43772:SF2">
    <property type="entry name" value="PUTATIVE (AFU_ORTHOLOGUE AFUA_2G04480)-RELATED"/>
    <property type="match status" value="1"/>
</dbReference>
<evidence type="ECO:0000256" key="1">
    <source>
        <dbReference type="ARBA" id="ARBA00009865"/>
    </source>
</evidence>
<evidence type="ECO:0000256" key="6">
    <source>
        <dbReference type="ARBA" id="ARBA00023295"/>
    </source>
</evidence>
<dbReference type="CDD" id="cd04084">
    <property type="entry name" value="CBM6_xylanase-like"/>
    <property type="match status" value="1"/>
</dbReference>
<dbReference type="Gene3D" id="2.60.120.260">
    <property type="entry name" value="Galactose-binding domain-like"/>
    <property type="match status" value="1"/>
</dbReference>
<dbReference type="SUPFAM" id="SSF75005">
    <property type="entry name" value="Arabinanase/levansucrase/invertase"/>
    <property type="match status" value="1"/>
</dbReference>
<dbReference type="Pfam" id="PF03422">
    <property type="entry name" value="CBM_6"/>
    <property type="match status" value="1"/>
</dbReference>
<name>A0A495IYI9_9SPHI</name>
<dbReference type="GO" id="GO:0045493">
    <property type="term" value="P:xylan catabolic process"/>
    <property type="evidence" value="ECO:0007669"/>
    <property type="project" value="UniProtKB-KW"/>
</dbReference>
<dbReference type="AlphaFoldDB" id="A0A495IYI9"/>
<dbReference type="GO" id="GO:0004553">
    <property type="term" value="F:hydrolase activity, hydrolyzing O-glycosyl compounds"/>
    <property type="evidence" value="ECO:0007669"/>
    <property type="project" value="InterPro"/>
</dbReference>
<dbReference type="InterPro" id="IPR006710">
    <property type="entry name" value="Glyco_hydro_43"/>
</dbReference>
<dbReference type="InterPro" id="IPR006584">
    <property type="entry name" value="Cellulose-bd_IV"/>
</dbReference>
<evidence type="ECO:0000256" key="2">
    <source>
        <dbReference type="ARBA" id="ARBA00022651"/>
    </source>
</evidence>
<dbReference type="SUPFAM" id="SSF49785">
    <property type="entry name" value="Galactose-binding domain-like"/>
    <property type="match status" value="1"/>
</dbReference>
<keyword evidence="4 8" id="KW-0378">Hydrolase</keyword>
<dbReference type="InterPro" id="IPR008979">
    <property type="entry name" value="Galactose-bd-like_sf"/>
</dbReference>
<keyword evidence="5" id="KW-0119">Carbohydrate metabolism</keyword>
<comment type="caution">
    <text evidence="10">The sequence shown here is derived from an EMBL/GenBank/DDBJ whole genome shotgun (WGS) entry which is preliminary data.</text>
</comment>
<dbReference type="CDD" id="cd08990">
    <property type="entry name" value="GH43_AXH_like"/>
    <property type="match status" value="1"/>
</dbReference>
<dbReference type="InterPro" id="IPR005084">
    <property type="entry name" value="CBM6"/>
</dbReference>
<protein>
    <submittedName>
        <fullName evidence="10">Carbohydrate binding protein with CBM6 domain</fullName>
    </submittedName>
</protein>
<reference evidence="10 11" key="1">
    <citation type="submission" date="2018-10" db="EMBL/GenBank/DDBJ databases">
        <title>Genomic Encyclopedia of Archaeal and Bacterial Type Strains, Phase II (KMG-II): from individual species to whole genera.</title>
        <authorList>
            <person name="Goeker M."/>
        </authorList>
    </citation>
    <scope>NUCLEOTIDE SEQUENCE [LARGE SCALE GENOMIC DNA]</scope>
    <source>
        <strain evidence="10 11">DSM 18602</strain>
    </source>
</reference>
<evidence type="ECO:0000256" key="5">
    <source>
        <dbReference type="ARBA" id="ARBA00023277"/>
    </source>
</evidence>
<dbReference type="SMART" id="SM00606">
    <property type="entry name" value="CBD_IV"/>
    <property type="match status" value="1"/>
</dbReference>
<dbReference type="InterPro" id="IPR052176">
    <property type="entry name" value="Glycosyl_Hydrlase_43_Enz"/>
</dbReference>
<dbReference type="EMBL" id="RBKU01000001">
    <property type="protein sequence ID" value="RKR81770.1"/>
    <property type="molecule type" value="Genomic_DNA"/>
</dbReference>
<dbReference type="Gene3D" id="2.115.10.20">
    <property type="entry name" value="Glycosyl hydrolase domain, family 43"/>
    <property type="match status" value="1"/>
</dbReference>
<comment type="similarity">
    <text evidence="1 8">Belongs to the glycosyl hydrolase 43 family.</text>
</comment>
<keyword evidence="11" id="KW-1185">Reference proteome</keyword>
<keyword evidence="2" id="KW-0624">Polysaccharide degradation</keyword>
<evidence type="ECO:0000256" key="4">
    <source>
        <dbReference type="ARBA" id="ARBA00022801"/>
    </source>
</evidence>
<dbReference type="InterPro" id="IPR023296">
    <property type="entry name" value="Glyco_hydro_beta-prop_sf"/>
</dbReference>
<dbReference type="PANTHER" id="PTHR43772">
    <property type="entry name" value="ENDO-1,4-BETA-XYLANASE"/>
    <property type="match status" value="1"/>
</dbReference>
<feature type="site" description="Important for catalytic activity, responsible for pKa modulation of the active site Glu and correct orientation of both the proton donor and substrate" evidence="7">
    <location>
        <position position="162"/>
    </location>
</feature>
<evidence type="ECO:0000256" key="8">
    <source>
        <dbReference type="RuleBase" id="RU361187"/>
    </source>
</evidence>
<evidence type="ECO:0000313" key="11">
    <source>
        <dbReference type="Proteomes" id="UP000268007"/>
    </source>
</evidence>
<dbReference type="PROSITE" id="PS51175">
    <property type="entry name" value="CBM6"/>
    <property type="match status" value="1"/>
</dbReference>
<feature type="domain" description="CBM6" evidence="9">
    <location>
        <begin position="325"/>
        <end position="450"/>
    </location>
</feature>
<keyword evidence="3" id="KW-0732">Signal</keyword>
<sequence>MTMMKKIKYSLIGLVLWLVTGTVIAQNPLIRDQFTADPSARVFGDRVYIYPSHDIPVIPGHGRANWFCMEDYHVFSSLNLTDWKDHGTILTQNRVPWADSTAYSMWAPDCVFRNGKYYFYFPAPPGGISKGKGFRVGVAVANKPTGPFTPQKEPIEGIQGIDPNVFIDDDGQAYIYWAQGNIYAAKLKANMLELASEPVIFDQLPEKGLKEGPYLFKRKDNYYLTYPHVANKTERLEYAMSKSPLGPFSYTGVIMDESASGCWTNHQSIIKFKNQWYLFYHNDDLSPQFDKNRSIRADSLFFNGDGTIRKVLQTLRGVGISPATSEIQIDRYSAVGNSGISVAFLDSLQKMKGWKATFSEAGAWLRYNRVAFSRGSTRWVTAKVKAARGGVLEIHADKPSGPLIARLNLGRSTEWGLQTFVLLKSLQGTHDLFFVAGNSGPVEIDWISFKQRQIKTLNQGLPKAATLK</sequence>
<keyword evidence="6 8" id="KW-0326">Glycosidase</keyword>
<keyword evidence="2" id="KW-0858">Xylan degradation</keyword>
<evidence type="ECO:0000313" key="10">
    <source>
        <dbReference type="EMBL" id="RKR81770.1"/>
    </source>
</evidence>
<evidence type="ECO:0000256" key="3">
    <source>
        <dbReference type="ARBA" id="ARBA00022729"/>
    </source>
</evidence>
<dbReference type="Pfam" id="PF04616">
    <property type="entry name" value="Glyco_hydro_43"/>
    <property type="match status" value="1"/>
</dbReference>
<accession>A0A495IYI9</accession>
<gene>
    <name evidence="10" type="ORF">BDD43_1926</name>
</gene>
<evidence type="ECO:0000259" key="9">
    <source>
        <dbReference type="PROSITE" id="PS51175"/>
    </source>
</evidence>